<proteinExistence type="predicted"/>
<evidence type="ECO:0000313" key="2">
    <source>
        <dbReference type="Proteomes" id="UP001162162"/>
    </source>
</evidence>
<gene>
    <name evidence="1" type="ORF">NQ318_015789</name>
</gene>
<dbReference type="AlphaFoldDB" id="A0AAV8X3A7"/>
<dbReference type="Proteomes" id="UP001162162">
    <property type="component" value="Unassembled WGS sequence"/>
</dbReference>
<feature type="non-terminal residue" evidence="1">
    <location>
        <position position="251"/>
    </location>
</feature>
<dbReference type="EMBL" id="JAPWTK010001306">
    <property type="protein sequence ID" value="KAJ8933067.1"/>
    <property type="molecule type" value="Genomic_DNA"/>
</dbReference>
<feature type="non-terminal residue" evidence="1">
    <location>
        <position position="1"/>
    </location>
</feature>
<evidence type="ECO:0000313" key="1">
    <source>
        <dbReference type="EMBL" id="KAJ8933067.1"/>
    </source>
</evidence>
<sequence>TVNKEQKLIRSQKHTLYTIKQNKLALSPYDDKRIINYINTDTKPWGYNFQQAQTCLMAPSTSMYIRGLFLVLNTSVLAMSHLENEMTFEIANKVHETYINFLKKAIRENNHQAIDTIVEKIVIPDRAIYWLALYRNDDILLLRKFITKKIKMDIFINQLDEIFHKECFSTLSLYTIKQVVKRHYPLLGSFYRLYLTKLLIGKDDYLQIDHLNKYYPSFNITLNYKNIDWSLDKAICEAVYFTQHSFLENIY</sequence>
<protein>
    <recommendedName>
        <fullName evidence="3">Reverse transcriptase</fullName>
    </recommendedName>
</protein>
<accession>A0AAV8X3A7</accession>
<comment type="caution">
    <text evidence="1">The sequence shown here is derived from an EMBL/GenBank/DDBJ whole genome shotgun (WGS) entry which is preliminary data.</text>
</comment>
<organism evidence="1 2">
    <name type="scientific">Aromia moschata</name>
    <dbReference type="NCBI Taxonomy" id="1265417"/>
    <lineage>
        <taxon>Eukaryota</taxon>
        <taxon>Metazoa</taxon>
        <taxon>Ecdysozoa</taxon>
        <taxon>Arthropoda</taxon>
        <taxon>Hexapoda</taxon>
        <taxon>Insecta</taxon>
        <taxon>Pterygota</taxon>
        <taxon>Neoptera</taxon>
        <taxon>Endopterygota</taxon>
        <taxon>Coleoptera</taxon>
        <taxon>Polyphaga</taxon>
        <taxon>Cucujiformia</taxon>
        <taxon>Chrysomeloidea</taxon>
        <taxon>Cerambycidae</taxon>
        <taxon>Cerambycinae</taxon>
        <taxon>Callichromatini</taxon>
        <taxon>Aromia</taxon>
    </lineage>
</organism>
<keyword evidence="2" id="KW-1185">Reference proteome</keyword>
<reference evidence="1" key="1">
    <citation type="journal article" date="2023" name="Insect Mol. Biol.">
        <title>Genome sequencing provides insights into the evolution of gene families encoding plant cell wall-degrading enzymes in longhorned beetles.</title>
        <authorList>
            <person name="Shin N.R."/>
            <person name="Okamura Y."/>
            <person name="Kirsch R."/>
            <person name="Pauchet Y."/>
        </authorList>
    </citation>
    <scope>NUCLEOTIDE SEQUENCE</scope>
    <source>
        <strain evidence="1">AMC_N1</strain>
    </source>
</reference>
<name>A0AAV8X3A7_9CUCU</name>
<evidence type="ECO:0008006" key="3">
    <source>
        <dbReference type="Google" id="ProtNLM"/>
    </source>
</evidence>